<dbReference type="EMBL" id="CP002159">
    <property type="protein sequence ID" value="ADL56291.1"/>
    <property type="molecule type" value="Genomic_DNA"/>
</dbReference>
<dbReference type="PANTHER" id="PTHR45228">
    <property type="entry name" value="CYCLIC DI-GMP PHOSPHODIESTERASE TM_0186-RELATED"/>
    <property type="match status" value="1"/>
</dbReference>
<dbReference type="Gene3D" id="1.10.3210.10">
    <property type="entry name" value="Hypothetical protein af1432"/>
    <property type="match status" value="1"/>
</dbReference>
<keyword evidence="2" id="KW-0597">Phosphoprotein</keyword>
<dbReference type="SMART" id="SM00471">
    <property type="entry name" value="HDc"/>
    <property type="match status" value="1"/>
</dbReference>
<evidence type="ECO:0000313" key="6">
    <source>
        <dbReference type="Proteomes" id="UP000001235"/>
    </source>
</evidence>
<dbReference type="STRING" id="395494.Galf_2288"/>
<protein>
    <submittedName>
        <fullName evidence="5">Response regulator receiver modulated metal dependent phosphohydrolase</fullName>
    </submittedName>
</protein>
<dbReference type="CDD" id="cd17551">
    <property type="entry name" value="REC_RpfG-like"/>
    <property type="match status" value="1"/>
</dbReference>
<dbReference type="GO" id="GO:0000160">
    <property type="term" value="P:phosphorelay signal transduction system"/>
    <property type="evidence" value="ECO:0007669"/>
    <property type="project" value="InterPro"/>
</dbReference>
<feature type="modified residue" description="4-aspartylphosphate" evidence="2">
    <location>
        <position position="59"/>
    </location>
</feature>
<dbReference type="HOGENOM" id="CLU_000445_92_10_4"/>
<evidence type="ECO:0000256" key="1">
    <source>
        <dbReference type="ARBA" id="ARBA00022801"/>
    </source>
</evidence>
<dbReference type="Gene3D" id="3.40.50.2300">
    <property type="match status" value="1"/>
</dbReference>
<evidence type="ECO:0000256" key="2">
    <source>
        <dbReference type="PROSITE-ProRule" id="PRU00169"/>
    </source>
</evidence>
<dbReference type="SMART" id="SM00448">
    <property type="entry name" value="REC"/>
    <property type="match status" value="1"/>
</dbReference>
<dbReference type="PROSITE" id="PS50110">
    <property type="entry name" value="RESPONSE_REGULATORY"/>
    <property type="match status" value="1"/>
</dbReference>
<proteinExistence type="predicted"/>
<gene>
    <name evidence="5" type="ordered locus">Galf_2288</name>
</gene>
<dbReference type="InterPro" id="IPR003607">
    <property type="entry name" value="HD/PDEase_dom"/>
</dbReference>
<dbReference type="GO" id="GO:0009214">
    <property type="term" value="P:cyclic nucleotide catabolic process"/>
    <property type="evidence" value="ECO:0007669"/>
    <property type="project" value="UniProtKB-ARBA"/>
</dbReference>
<dbReference type="OrthoDB" id="9763857at2"/>
<sequence>MKGKQMQLNVIIVDDTPINVTLISHLIGRLEDCVAKGFTIPQEGLAWCLENVPDLVIVDYMMPELDGIEFVRQFRAGEGRADIPVLMVTANDQIAVRHQALEAGANDFLTKPIDKAEFMARTRNMLSLRRSQRKLEDRAAWLDEEVKKATALILARERETVIRLSKAADSRDPETGAHILRMSHFSKLIAKQLGLSEAEQEMILEAAPMHDIGKVGIPDNILLKPGRLDVAEFEIMKRHSILGYDILNGSQSEMLQAAAQIALSHHEKFDGSGYPRGLIGEAIPLFARICAVGDVFDALTSERPYKKAWDDERAIALLREGMGSHFDPACVEAFLSDWDGVMTIRKRFQDDKSEQESHHLGEY</sequence>
<dbReference type="InterPro" id="IPR001789">
    <property type="entry name" value="Sig_transdc_resp-reg_receiver"/>
</dbReference>
<keyword evidence="1 5" id="KW-0378">Hydrolase</keyword>
<dbReference type="Pfam" id="PF13487">
    <property type="entry name" value="HD_5"/>
    <property type="match status" value="1"/>
</dbReference>
<dbReference type="PANTHER" id="PTHR45228:SF1">
    <property type="entry name" value="CYCLIC DI-GMP PHOSPHODIESTERASE TM_0186"/>
    <property type="match status" value="1"/>
</dbReference>
<name>D9SJA3_GALCS</name>
<dbReference type="InterPro" id="IPR011006">
    <property type="entry name" value="CheY-like_superfamily"/>
</dbReference>
<evidence type="ECO:0000259" key="4">
    <source>
        <dbReference type="PROSITE" id="PS51832"/>
    </source>
</evidence>
<dbReference type="RefSeq" id="WP_013294214.1">
    <property type="nucleotide sequence ID" value="NC_014394.1"/>
</dbReference>
<feature type="domain" description="HD-GYP" evidence="4">
    <location>
        <begin position="153"/>
        <end position="350"/>
    </location>
</feature>
<dbReference type="CDD" id="cd00077">
    <property type="entry name" value="HDc"/>
    <property type="match status" value="1"/>
</dbReference>
<keyword evidence="6" id="KW-1185">Reference proteome</keyword>
<evidence type="ECO:0000259" key="3">
    <source>
        <dbReference type="PROSITE" id="PS50110"/>
    </source>
</evidence>
<dbReference type="SUPFAM" id="SSF52172">
    <property type="entry name" value="CheY-like"/>
    <property type="match status" value="1"/>
</dbReference>
<organism evidence="5 6">
    <name type="scientific">Gallionella capsiferriformans (strain ES-2)</name>
    <name type="common">Gallionella ferruginea capsiferriformans (strain ES-2)</name>
    <dbReference type="NCBI Taxonomy" id="395494"/>
    <lineage>
        <taxon>Bacteria</taxon>
        <taxon>Pseudomonadati</taxon>
        <taxon>Pseudomonadota</taxon>
        <taxon>Betaproteobacteria</taxon>
        <taxon>Nitrosomonadales</taxon>
        <taxon>Gallionellaceae</taxon>
        <taxon>Gallionella</taxon>
    </lineage>
</organism>
<dbReference type="InterPro" id="IPR052020">
    <property type="entry name" value="Cyclic_di-GMP/3'3'-cGAMP_PDE"/>
</dbReference>
<dbReference type="Pfam" id="PF00072">
    <property type="entry name" value="Response_reg"/>
    <property type="match status" value="1"/>
</dbReference>
<dbReference type="KEGG" id="gca:Galf_2288"/>
<dbReference type="InterPro" id="IPR037522">
    <property type="entry name" value="HD_GYP_dom"/>
</dbReference>
<dbReference type="FunFam" id="1.10.3210.10:FF:000018">
    <property type="entry name" value="Two-component system response regulator"/>
    <property type="match status" value="1"/>
</dbReference>
<dbReference type="Proteomes" id="UP000001235">
    <property type="component" value="Chromosome"/>
</dbReference>
<reference evidence="5 6" key="1">
    <citation type="submission" date="2010-08" db="EMBL/GenBank/DDBJ databases">
        <title>Complete sequence of Gallionella capsiferriformans ES-2.</title>
        <authorList>
            <consortium name="US DOE Joint Genome Institute"/>
            <person name="Lucas S."/>
            <person name="Copeland A."/>
            <person name="Lapidus A."/>
            <person name="Cheng J.-F."/>
            <person name="Bruce D."/>
            <person name="Goodwin L."/>
            <person name="Pitluck S."/>
            <person name="Chertkov O."/>
            <person name="Davenport K.W."/>
            <person name="Detter J.C."/>
            <person name="Han C."/>
            <person name="Tapia R."/>
            <person name="Land M."/>
            <person name="Hauser L."/>
            <person name="Chang Y.-J."/>
            <person name="Jeffries C."/>
            <person name="Kyrpides N."/>
            <person name="Ivanova N."/>
            <person name="Mikhailova N."/>
            <person name="Shelobolina E.S."/>
            <person name="Picardal F."/>
            <person name="Roden E."/>
            <person name="Emerson D."/>
            <person name="Woyke T."/>
        </authorList>
    </citation>
    <scope>NUCLEOTIDE SEQUENCE [LARGE SCALE GENOMIC DNA]</scope>
    <source>
        <strain evidence="5 6">ES-2</strain>
    </source>
</reference>
<dbReference type="AlphaFoldDB" id="D9SJA3"/>
<dbReference type="GO" id="GO:0004112">
    <property type="term" value="F:cyclic-nucleotide phosphodiesterase activity"/>
    <property type="evidence" value="ECO:0007669"/>
    <property type="project" value="UniProtKB-ARBA"/>
</dbReference>
<dbReference type="PROSITE" id="PS51832">
    <property type="entry name" value="HD_GYP"/>
    <property type="match status" value="1"/>
</dbReference>
<dbReference type="SUPFAM" id="SSF109604">
    <property type="entry name" value="HD-domain/PDEase-like"/>
    <property type="match status" value="1"/>
</dbReference>
<evidence type="ECO:0000313" key="5">
    <source>
        <dbReference type="EMBL" id="ADL56291.1"/>
    </source>
</evidence>
<accession>D9SJA3</accession>
<dbReference type="eggNOG" id="COG3437">
    <property type="taxonomic scope" value="Bacteria"/>
</dbReference>
<feature type="domain" description="Response regulatory" evidence="3">
    <location>
        <begin position="9"/>
        <end position="126"/>
    </location>
</feature>